<evidence type="ECO:0000256" key="7">
    <source>
        <dbReference type="SAM" id="Phobius"/>
    </source>
</evidence>
<evidence type="ECO:0000256" key="1">
    <source>
        <dbReference type="ARBA" id="ARBA00004141"/>
    </source>
</evidence>
<dbReference type="OrthoDB" id="9805314at2"/>
<sequence length="267" mass="29147">MEFLTSPELWIAFATLLLLEIVLGIDNVVFISILAGRLPEHQQARARTIGLSLALITRLLLLASLSWIIGLTATLFTVFGQEISGRDLILFLGGLFLVGKATYEIHEHLEGGDHGRANKKVVSFGVVIAQILVLDVVFSLDSVITAVGMVDELAIMVAAVVIAMIIMLVSAAAVSNFVNKHPTVKMLALSFLLIIGASLIAESFDQHIPKGYVYGPIAFSIFVEFLNLRVRSRQRRQQEAQPVQLHPTYVKDGQARPEPEPEKTPAG</sequence>
<keyword evidence="3 7" id="KW-0812">Transmembrane</keyword>
<comment type="similarity">
    <text evidence="2">Belongs to the TerC family.</text>
</comment>
<feature type="transmembrane region" description="Helical" evidence="7">
    <location>
        <begin position="12"/>
        <end position="38"/>
    </location>
</feature>
<keyword evidence="4 7" id="KW-1133">Transmembrane helix</keyword>
<comment type="subcellular location">
    <subcellularLocation>
        <location evidence="1">Membrane</location>
        <topology evidence="1">Multi-pass membrane protein</topology>
    </subcellularLocation>
</comment>
<dbReference type="Proteomes" id="UP000262621">
    <property type="component" value="Unassembled WGS sequence"/>
</dbReference>
<dbReference type="InterPro" id="IPR005496">
    <property type="entry name" value="Integral_membrane_TerC"/>
</dbReference>
<keyword evidence="9" id="KW-1185">Reference proteome</keyword>
<feature type="transmembrane region" description="Helical" evidence="7">
    <location>
        <begin position="59"/>
        <end position="79"/>
    </location>
</feature>
<dbReference type="GO" id="GO:0016020">
    <property type="term" value="C:membrane"/>
    <property type="evidence" value="ECO:0007669"/>
    <property type="project" value="UniProtKB-SubCell"/>
</dbReference>
<keyword evidence="5 7" id="KW-0472">Membrane</keyword>
<feature type="transmembrane region" description="Helical" evidence="7">
    <location>
        <begin position="153"/>
        <end position="174"/>
    </location>
</feature>
<accession>A0A372G2N0</accession>
<organism evidence="8 9">
    <name type="scientific">Micromonospora craniellae</name>
    <dbReference type="NCBI Taxonomy" id="2294034"/>
    <lineage>
        <taxon>Bacteria</taxon>
        <taxon>Bacillati</taxon>
        <taxon>Actinomycetota</taxon>
        <taxon>Actinomycetes</taxon>
        <taxon>Micromonosporales</taxon>
        <taxon>Micromonosporaceae</taxon>
        <taxon>Micromonospora</taxon>
    </lineage>
</organism>
<comment type="caution">
    <text evidence="8">The sequence shown here is derived from an EMBL/GenBank/DDBJ whole genome shotgun (WGS) entry which is preliminary data.</text>
</comment>
<feature type="region of interest" description="Disordered" evidence="6">
    <location>
        <begin position="237"/>
        <end position="267"/>
    </location>
</feature>
<evidence type="ECO:0000256" key="2">
    <source>
        <dbReference type="ARBA" id="ARBA00007511"/>
    </source>
</evidence>
<reference evidence="8 9" key="1">
    <citation type="submission" date="2018-08" db="EMBL/GenBank/DDBJ databases">
        <title>Verrucosispora craniellae sp. nov., isolated from a marine sponge in the South China Sea.</title>
        <authorList>
            <person name="Li L."/>
            <person name="Lin H.W."/>
        </authorList>
    </citation>
    <scope>NUCLEOTIDE SEQUENCE [LARGE SCALE GENOMIC DNA]</scope>
    <source>
        <strain evidence="8 9">LHW63014</strain>
    </source>
</reference>
<feature type="transmembrane region" description="Helical" evidence="7">
    <location>
        <begin position="186"/>
        <end position="205"/>
    </location>
</feature>
<dbReference type="Pfam" id="PF03741">
    <property type="entry name" value="TerC"/>
    <property type="match status" value="1"/>
</dbReference>
<feature type="transmembrane region" description="Helical" evidence="7">
    <location>
        <begin position="124"/>
        <end position="147"/>
    </location>
</feature>
<evidence type="ECO:0000256" key="6">
    <source>
        <dbReference type="SAM" id="MobiDB-lite"/>
    </source>
</evidence>
<dbReference type="RefSeq" id="WP_117227116.1">
    <property type="nucleotide sequence ID" value="NZ_CP061725.1"/>
</dbReference>
<gene>
    <name evidence="8" type="ORF">D0Q02_06785</name>
</gene>
<dbReference type="AlphaFoldDB" id="A0A372G2N0"/>
<proteinExistence type="inferred from homology"/>
<evidence type="ECO:0000313" key="8">
    <source>
        <dbReference type="EMBL" id="RFS47262.1"/>
    </source>
</evidence>
<evidence type="ECO:0000313" key="9">
    <source>
        <dbReference type="Proteomes" id="UP000262621"/>
    </source>
</evidence>
<feature type="transmembrane region" description="Helical" evidence="7">
    <location>
        <begin position="211"/>
        <end position="228"/>
    </location>
</feature>
<dbReference type="PANTHER" id="PTHR30238:SF4">
    <property type="entry name" value="SLL1022 PROTEIN"/>
    <property type="match status" value="1"/>
</dbReference>
<dbReference type="PANTHER" id="PTHR30238">
    <property type="entry name" value="MEMBRANE BOUND PREDICTED REDOX MODULATOR"/>
    <property type="match status" value="1"/>
</dbReference>
<dbReference type="EMBL" id="QVFU01000004">
    <property type="protein sequence ID" value="RFS47262.1"/>
    <property type="molecule type" value="Genomic_DNA"/>
</dbReference>
<evidence type="ECO:0000256" key="3">
    <source>
        <dbReference type="ARBA" id="ARBA00022692"/>
    </source>
</evidence>
<evidence type="ECO:0000256" key="5">
    <source>
        <dbReference type="ARBA" id="ARBA00023136"/>
    </source>
</evidence>
<feature type="transmembrane region" description="Helical" evidence="7">
    <location>
        <begin position="85"/>
        <end position="103"/>
    </location>
</feature>
<feature type="compositionally biased region" description="Basic and acidic residues" evidence="6">
    <location>
        <begin position="253"/>
        <end position="267"/>
    </location>
</feature>
<name>A0A372G2N0_9ACTN</name>
<evidence type="ECO:0000256" key="4">
    <source>
        <dbReference type="ARBA" id="ARBA00022989"/>
    </source>
</evidence>
<protein>
    <submittedName>
        <fullName evidence="8">TerC family protein</fullName>
    </submittedName>
</protein>